<dbReference type="CDD" id="cd09990">
    <property type="entry name" value="Agmatinase-like"/>
    <property type="match status" value="1"/>
</dbReference>
<keyword evidence="1" id="KW-0479">Metal-binding</keyword>
<evidence type="ECO:0000256" key="1">
    <source>
        <dbReference type="ARBA" id="ARBA00022723"/>
    </source>
</evidence>
<evidence type="ECO:0000256" key="7">
    <source>
        <dbReference type="RuleBase" id="RU003684"/>
    </source>
</evidence>
<name>A0ABV6LPP7_9BACI</name>
<dbReference type="Proteomes" id="UP001589836">
    <property type="component" value="Unassembled WGS sequence"/>
</dbReference>
<dbReference type="PRINTS" id="PR00116">
    <property type="entry name" value="ARGINASE"/>
</dbReference>
<keyword evidence="9" id="KW-1185">Reference proteome</keyword>
<evidence type="ECO:0000313" key="8">
    <source>
        <dbReference type="EMBL" id="MFC0524390.1"/>
    </source>
</evidence>
<evidence type="ECO:0000256" key="3">
    <source>
        <dbReference type="ARBA" id="ARBA00022808"/>
    </source>
</evidence>
<dbReference type="PROSITE" id="PS01053">
    <property type="entry name" value="ARGINASE_1"/>
    <property type="match status" value="1"/>
</dbReference>
<dbReference type="InterPro" id="IPR023696">
    <property type="entry name" value="Ureohydrolase_dom_sf"/>
</dbReference>
<comment type="caution">
    <text evidence="8">The sequence shown here is derived from an EMBL/GenBank/DDBJ whole genome shotgun (WGS) entry which is preliminary data.</text>
</comment>
<gene>
    <name evidence="8" type="primary">hutG</name>
    <name evidence="8" type="ORF">ACFFGV_12520</name>
</gene>
<keyword evidence="3" id="KW-0369">Histidine metabolism</keyword>
<dbReference type="GO" id="GO:0050415">
    <property type="term" value="F:formimidoylglutamase activity"/>
    <property type="evidence" value="ECO:0007669"/>
    <property type="project" value="UniProtKB-EC"/>
</dbReference>
<comment type="similarity">
    <text evidence="6 7">Belongs to the arginase family.</text>
</comment>
<evidence type="ECO:0000313" key="9">
    <source>
        <dbReference type="Proteomes" id="UP001589836"/>
    </source>
</evidence>
<proteinExistence type="inferred from homology"/>
<dbReference type="Gene3D" id="3.40.800.10">
    <property type="entry name" value="Ureohydrolase domain"/>
    <property type="match status" value="1"/>
</dbReference>
<dbReference type="InterPro" id="IPR005923">
    <property type="entry name" value="HutG"/>
</dbReference>
<dbReference type="InterPro" id="IPR020855">
    <property type="entry name" value="Ureohydrolase_Mn_BS"/>
</dbReference>
<keyword evidence="4" id="KW-0464">Manganese</keyword>
<dbReference type="SUPFAM" id="SSF52768">
    <property type="entry name" value="Arginase/deacetylase"/>
    <property type="match status" value="1"/>
</dbReference>
<sequence>MPFTYLNPGKPTTFKDRHVTKVAETVRTYEEGLKGEVGLIGLPSSKSSISLSMAANAPITIRTALQSFSTYEASTRRDFKGMTVLDFGDTPIHPTSVEETLERLHVSVLEMLEEEACERYVLLGGDHGVSYPAIHAFQKKYGTVGVLQWDAHHDVRNLEDGGRTNGTPFRSLIDGGLLAGSHLVQIGIRDYSNAKAYDDYCQKNNIHVYTMDDVEEQGIIPLVQKEITRLAEQVDMMYLSVDMDAVDQAHAPGCPAIGPGGLTSRELLTSVRIAAKHHKVKAIDIVEVDPSKDMRDMTSRLAAHTMMRFMYR</sequence>
<dbReference type="EC" id="3.5.3.8" evidence="5"/>
<evidence type="ECO:0000256" key="4">
    <source>
        <dbReference type="ARBA" id="ARBA00023211"/>
    </source>
</evidence>
<dbReference type="PROSITE" id="PS51409">
    <property type="entry name" value="ARGINASE_2"/>
    <property type="match status" value="1"/>
</dbReference>
<evidence type="ECO:0000256" key="2">
    <source>
        <dbReference type="ARBA" id="ARBA00022801"/>
    </source>
</evidence>
<dbReference type="PANTHER" id="PTHR11358">
    <property type="entry name" value="ARGINASE/AGMATINASE"/>
    <property type="match status" value="1"/>
</dbReference>
<dbReference type="PANTHER" id="PTHR11358:SF35">
    <property type="entry name" value="FORMIMIDOYLGLUTAMASE"/>
    <property type="match status" value="1"/>
</dbReference>
<evidence type="ECO:0000256" key="5">
    <source>
        <dbReference type="NCBIfam" id="TIGR01227"/>
    </source>
</evidence>
<dbReference type="Pfam" id="PF00491">
    <property type="entry name" value="Arginase"/>
    <property type="match status" value="1"/>
</dbReference>
<reference evidence="8 9" key="1">
    <citation type="submission" date="2024-09" db="EMBL/GenBank/DDBJ databases">
        <authorList>
            <person name="Sun Q."/>
            <person name="Mori K."/>
        </authorList>
    </citation>
    <scope>NUCLEOTIDE SEQUENCE [LARGE SCALE GENOMIC DNA]</scope>
    <source>
        <strain evidence="8 9">NCAIM B.02529</strain>
    </source>
</reference>
<keyword evidence="2 7" id="KW-0378">Hydrolase</keyword>
<organism evidence="8 9">
    <name type="scientific">Pontibacillus salicampi</name>
    <dbReference type="NCBI Taxonomy" id="1449801"/>
    <lineage>
        <taxon>Bacteria</taxon>
        <taxon>Bacillati</taxon>
        <taxon>Bacillota</taxon>
        <taxon>Bacilli</taxon>
        <taxon>Bacillales</taxon>
        <taxon>Bacillaceae</taxon>
        <taxon>Pontibacillus</taxon>
    </lineage>
</organism>
<accession>A0ABV6LPP7</accession>
<protein>
    <recommendedName>
        <fullName evidence="5">Formimidoylglutamase</fullName>
        <ecNumber evidence="5">3.5.3.8</ecNumber>
    </recommendedName>
</protein>
<dbReference type="InterPro" id="IPR006035">
    <property type="entry name" value="Ureohydrolase"/>
</dbReference>
<evidence type="ECO:0000256" key="6">
    <source>
        <dbReference type="PROSITE-ProRule" id="PRU00742"/>
    </source>
</evidence>
<dbReference type="RefSeq" id="WP_377348321.1">
    <property type="nucleotide sequence ID" value="NZ_JBHLTP010000011.1"/>
</dbReference>
<dbReference type="EMBL" id="JBHLTP010000011">
    <property type="protein sequence ID" value="MFC0524390.1"/>
    <property type="molecule type" value="Genomic_DNA"/>
</dbReference>
<dbReference type="PIRSF" id="PIRSF036979">
    <property type="entry name" value="Arginase"/>
    <property type="match status" value="1"/>
</dbReference>
<dbReference type="NCBIfam" id="TIGR01227">
    <property type="entry name" value="hutG"/>
    <property type="match status" value="1"/>
</dbReference>